<accession>A0AAP9KT82</accession>
<organism evidence="1 2">
    <name type="scientific">Gemella morbillorum</name>
    <dbReference type="NCBI Taxonomy" id="29391"/>
    <lineage>
        <taxon>Bacteria</taxon>
        <taxon>Bacillati</taxon>
        <taxon>Bacillota</taxon>
        <taxon>Bacilli</taxon>
        <taxon>Bacillales</taxon>
        <taxon>Gemellaceae</taxon>
        <taxon>Gemella</taxon>
    </lineage>
</organism>
<dbReference type="RefSeq" id="WP_004633106.1">
    <property type="nucleotide sequence ID" value="NZ_CAXSSU010000001.1"/>
</dbReference>
<proteinExistence type="predicted"/>
<reference evidence="1 2" key="1">
    <citation type="submission" date="2019-11" db="EMBL/GenBank/DDBJ databases">
        <title>FDA dAtabase for Regulatory Grade micrObial Sequences (FDA-ARGOS): Supporting development and validation of Infectious Disease Dx tests.</title>
        <authorList>
            <person name="Turner S."/>
            <person name="Byrd R."/>
            <person name="Tallon L."/>
            <person name="Sadzewicz L."/>
            <person name="Vavikolanu K."/>
            <person name="Mehta A."/>
            <person name="Aluvathingal J."/>
            <person name="Nadendla S."/>
            <person name="Myers T."/>
            <person name="Yan Y."/>
            <person name="Sichtig H."/>
        </authorList>
    </citation>
    <scope>NUCLEOTIDE SEQUENCE [LARGE SCALE GENOMIC DNA]</scope>
    <source>
        <strain evidence="1 2">FDAARGOS_741</strain>
    </source>
</reference>
<dbReference type="AlphaFoldDB" id="A0AAP9KT82"/>
<protein>
    <submittedName>
        <fullName evidence="1">Uncharacterized protein</fullName>
    </submittedName>
</protein>
<evidence type="ECO:0000313" key="1">
    <source>
        <dbReference type="EMBL" id="QGS08802.1"/>
    </source>
</evidence>
<evidence type="ECO:0000313" key="2">
    <source>
        <dbReference type="Proteomes" id="UP000425411"/>
    </source>
</evidence>
<name>A0AAP9KT82_9BACL</name>
<gene>
    <name evidence="1" type="ORF">FOC49_02350</name>
</gene>
<keyword evidence="2" id="KW-1185">Reference proteome</keyword>
<sequence length="129" mass="15562">MERYTYNKELIEKLNIKYFIEKYNLNNEKHNLAIFYALSSVYEHHCRVEQKIPTKNLLFGDYYSFVYYSLLKYDLDKLILLTDVMKTGYLGLTKLTMDINSFNRTIISQWFDFYNLTFDEKDSQALISL</sequence>
<dbReference type="Proteomes" id="UP000425411">
    <property type="component" value="Chromosome"/>
</dbReference>
<dbReference type="EMBL" id="CP046314">
    <property type="protein sequence ID" value="QGS08802.1"/>
    <property type="molecule type" value="Genomic_DNA"/>
</dbReference>